<evidence type="ECO:0000313" key="2">
    <source>
        <dbReference type="EMBL" id="KRT54214.1"/>
    </source>
</evidence>
<proteinExistence type="predicted"/>
<accession>A0A0T5YV37</accession>
<keyword evidence="3" id="KW-1185">Reference proteome</keyword>
<dbReference type="Gene3D" id="3.40.50.300">
    <property type="entry name" value="P-loop containing nucleotide triphosphate hydrolases"/>
    <property type="match status" value="1"/>
</dbReference>
<dbReference type="InterPro" id="IPR003439">
    <property type="entry name" value="ABC_transporter-like_ATP-bd"/>
</dbReference>
<dbReference type="InterPro" id="IPR027417">
    <property type="entry name" value="P-loop_NTPase"/>
</dbReference>
<evidence type="ECO:0000313" key="3">
    <source>
        <dbReference type="Proteomes" id="UP000051634"/>
    </source>
</evidence>
<evidence type="ECO:0000259" key="1">
    <source>
        <dbReference type="Pfam" id="PF00005"/>
    </source>
</evidence>
<organism evidence="2 3">
    <name type="scientific">endosymbiont of Ridgeia piscesae</name>
    <dbReference type="NCBI Taxonomy" id="54398"/>
    <lineage>
        <taxon>Bacteria</taxon>
        <taxon>Pseudomonadati</taxon>
        <taxon>Pseudomonadota</taxon>
        <taxon>Gammaproteobacteria</taxon>
        <taxon>sulfur-oxidizing symbionts</taxon>
    </lineage>
</organism>
<comment type="caution">
    <text evidence="2">The sequence shown here is derived from an EMBL/GenBank/DDBJ whole genome shotgun (WGS) entry which is preliminary data.</text>
</comment>
<dbReference type="PATRIC" id="fig|54398.3.peg.716"/>
<reference evidence="2 3" key="1">
    <citation type="submission" date="2015-11" db="EMBL/GenBank/DDBJ databases">
        <title>The genome of Candidatus Endoriftia persephone in Ridgeia piscesae and population structure of the North Eastern Pacific vestimentiferan symbionts.</title>
        <authorList>
            <person name="Perez M."/>
            <person name="Juniper K.S."/>
        </authorList>
    </citation>
    <scope>NUCLEOTIDE SEQUENCE [LARGE SCALE GENOMIC DNA]</scope>
    <source>
        <strain evidence="2">Ind11</strain>
    </source>
</reference>
<dbReference type="AlphaFoldDB" id="A0A0T5YV37"/>
<dbReference type="Proteomes" id="UP000051634">
    <property type="component" value="Unassembled WGS sequence"/>
</dbReference>
<dbReference type="PANTHER" id="PTHR43119">
    <property type="entry name" value="ABC TRANSPORT PROTEIN ATP-BINDING COMPONENT-RELATED"/>
    <property type="match status" value="1"/>
</dbReference>
<dbReference type="SUPFAM" id="SSF52540">
    <property type="entry name" value="P-loop containing nucleoside triphosphate hydrolases"/>
    <property type="match status" value="1"/>
</dbReference>
<dbReference type="GO" id="GO:0005524">
    <property type="term" value="F:ATP binding"/>
    <property type="evidence" value="ECO:0007669"/>
    <property type="project" value="InterPro"/>
</dbReference>
<name>A0A0T5YV37_9GAMM</name>
<dbReference type="Pfam" id="PF00005">
    <property type="entry name" value="ABC_tran"/>
    <property type="match status" value="1"/>
</dbReference>
<feature type="domain" description="ABC transporter" evidence="1">
    <location>
        <begin position="2"/>
        <end position="106"/>
    </location>
</feature>
<sequence length="162" mass="18779">MLLRAIADLDPHQGEMVLDGCSSKAMEPTEWRRQVALLPAESAWWGERVRDHFEPPGRATFNALQLPADSPDWGVSRLSSGERQRLALLRLLANHPKVLLLDEPTANLDRENTRRVERLLSEWRQQHQCSAIWITHDPEQQQRVGNRHYQIKQGCLELFTWS</sequence>
<dbReference type="CDD" id="cd00267">
    <property type="entry name" value="ABC_ATPase"/>
    <property type="match status" value="1"/>
</dbReference>
<dbReference type="GO" id="GO:0016887">
    <property type="term" value="F:ATP hydrolysis activity"/>
    <property type="evidence" value="ECO:0007669"/>
    <property type="project" value="InterPro"/>
</dbReference>
<dbReference type="EMBL" id="LDXT01000093">
    <property type="protein sequence ID" value="KRT54214.1"/>
    <property type="molecule type" value="Genomic_DNA"/>
</dbReference>
<dbReference type="PANTHER" id="PTHR43119:SF1">
    <property type="entry name" value="ABC TRANSPORTER DOMAIN-CONTAINING PROTEIN"/>
    <property type="match status" value="1"/>
</dbReference>
<protein>
    <submittedName>
        <fullName evidence="2">ABC-type iron transport system FetAB, ATPase component</fullName>
    </submittedName>
</protein>
<gene>
    <name evidence="2" type="ORF">Ga0074115_103111</name>
</gene>